<evidence type="ECO:0000313" key="1">
    <source>
        <dbReference type="EMBL" id="KAI5328622.1"/>
    </source>
</evidence>
<reference evidence="1 2" key="1">
    <citation type="journal article" date="2022" name="G3 (Bethesda)">
        <title>Whole-genome sequence and methylome profiling of the almond [Prunus dulcis (Mill.) D.A. Webb] cultivar 'Nonpareil'.</title>
        <authorList>
            <person name="D'Amico-Willman K.M."/>
            <person name="Ouma W.Z."/>
            <person name="Meulia T."/>
            <person name="Sideli G.M."/>
            <person name="Gradziel T.M."/>
            <person name="Fresnedo-Ramirez J."/>
        </authorList>
    </citation>
    <scope>NUCLEOTIDE SEQUENCE [LARGE SCALE GENOMIC DNA]</scope>
    <source>
        <strain evidence="1">Clone GOH B32 T37-40</strain>
    </source>
</reference>
<comment type="caution">
    <text evidence="1">The sequence shown here is derived from an EMBL/GenBank/DDBJ whole genome shotgun (WGS) entry which is preliminary data.</text>
</comment>
<dbReference type="Proteomes" id="UP001054821">
    <property type="component" value="Chromosome 5"/>
</dbReference>
<organism evidence="1 2">
    <name type="scientific">Prunus dulcis</name>
    <name type="common">Almond</name>
    <name type="synonym">Amygdalus dulcis</name>
    <dbReference type="NCBI Taxonomy" id="3755"/>
    <lineage>
        <taxon>Eukaryota</taxon>
        <taxon>Viridiplantae</taxon>
        <taxon>Streptophyta</taxon>
        <taxon>Embryophyta</taxon>
        <taxon>Tracheophyta</taxon>
        <taxon>Spermatophyta</taxon>
        <taxon>Magnoliopsida</taxon>
        <taxon>eudicotyledons</taxon>
        <taxon>Gunneridae</taxon>
        <taxon>Pentapetalae</taxon>
        <taxon>rosids</taxon>
        <taxon>fabids</taxon>
        <taxon>Rosales</taxon>
        <taxon>Rosaceae</taxon>
        <taxon>Amygdaloideae</taxon>
        <taxon>Amygdaleae</taxon>
        <taxon>Prunus</taxon>
    </lineage>
</organism>
<dbReference type="EMBL" id="JAJFAZ020000005">
    <property type="protein sequence ID" value="KAI5328622.1"/>
    <property type="molecule type" value="Genomic_DNA"/>
</dbReference>
<protein>
    <submittedName>
        <fullName evidence="1">Uncharacterized protein</fullName>
    </submittedName>
</protein>
<sequence>MWSLWWDASNIEKDDHRIDHRNISHHFSHGGCSVLVPVSNTSIATRSSWPATVDTFDSGATDHMTFDPSQLISRKSSTSSMVSNANGHPHRKDDWLWYSAGQTLLLGLGTE</sequence>
<gene>
    <name evidence="1" type="ORF">L3X38_028019</name>
</gene>
<accession>A0AAD4VRM8</accession>
<name>A0AAD4VRM8_PRUDU</name>
<dbReference type="AlphaFoldDB" id="A0AAD4VRM8"/>
<keyword evidence="2" id="KW-1185">Reference proteome</keyword>
<evidence type="ECO:0000313" key="2">
    <source>
        <dbReference type="Proteomes" id="UP001054821"/>
    </source>
</evidence>
<proteinExistence type="predicted"/>